<feature type="compositionally biased region" description="Basic residues" evidence="1">
    <location>
        <begin position="1"/>
        <end position="10"/>
    </location>
</feature>
<dbReference type="InterPro" id="IPR027417">
    <property type="entry name" value="P-loop_NTPase"/>
</dbReference>
<dbReference type="Gene3D" id="3.40.50.300">
    <property type="entry name" value="P-loop containing nucleotide triphosphate hydrolases"/>
    <property type="match status" value="1"/>
</dbReference>
<accession>A0A512DIH5</accession>
<sequence length="541" mass="60204">MRNFFRKRRNPQFGEAGSGENVRPDLDPRVTPFGPRLVSDLGGPDDDPDLDDYQDDGQPARQSSYEDDQPRTHRQTPSVQAGAVQEDRAFMMRSATDLLHARKGDEPQARKPAERSRKADDEDLELPRFSLPVAGTLRSRASGNLPGLTPELNKALREAFTPTRPKQEVNSLFVGRLNTLRRIIAAIEEERAHVVLFGDRGRGKTSLANAIQQIASQAGYFTLKLTCSAELSFEDVFRNFLRRIPGTFYRSEVDNPFAARRTMSSFDELLPEGSFSVTELNDVLAEIQGAHVLLVLDEYDRVTSEDLRNKLAELIKNLTDSSIPVTVFIVGVAESLDQLMGKHPSIQRSLVAVHLPLMSDKEIDRIIVAGSESAGVGFSDEVRDLIVMLAKGLPYYAQLLSLHAARSAVSRGATQVGDSDLVYAVARCVQEAERGIIEAYNKALGPDRKASFADVLYVAAQCRSDDYGSFHPGDMAQVPVRVDGEPLPLLSLQYPLSRLSDDERGGVLQRIVEPGGFRYRFRNQMMRQYVLMRQARDRGLI</sequence>
<dbReference type="EMBL" id="BJYZ01000002">
    <property type="protein sequence ID" value="GEO36273.1"/>
    <property type="molecule type" value="Genomic_DNA"/>
</dbReference>
<evidence type="ECO:0000313" key="3">
    <source>
        <dbReference type="EMBL" id="GEO36273.1"/>
    </source>
</evidence>
<dbReference type="SUPFAM" id="SSF52540">
    <property type="entry name" value="P-loop containing nucleoside triphosphate hydrolases"/>
    <property type="match status" value="1"/>
</dbReference>
<dbReference type="InterPro" id="IPR003593">
    <property type="entry name" value="AAA+_ATPase"/>
</dbReference>
<gene>
    <name evidence="3" type="ORF">SAE02_04210</name>
</gene>
<feature type="region of interest" description="Disordered" evidence="1">
    <location>
        <begin position="99"/>
        <end position="127"/>
    </location>
</feature>
<reference evidence="3 4" key="1">
    <citation type="submission" date="2019-07" db="EMBL/GenBank/DDBJ databases">
        <title>Whole genome shotgun sequence of Skermanella aerolata NBRC 106429.</title>
        <authorList>
            <person name="Hosoyama A."/>
            <person name="Uohara A."/>
            <person name="Ohji S."/>
            <person name="Ichikawa N."/>
        </authorList>
    </citation>
    <scope>NUCLEOTIDE SEQUENCE [LARGE SCALE GENOMIC DNA]</scope>
    <source>
        <strain evidence="3 4">NBRC 106429</strain>
    </source>
</reference>
<keyword evidence="4" id="KW-1185">Reference proteome</keyword>
<comment type="caution">
    <text evidence="3">The sequence shown here is derived from an EMBL/GenBank/DDBJ whole genome shotgun (WGS) entry which is preliminary data.</text>
</comment>
<feature type="compositionally biased region" description="Basic and acidic residues" evidence="1">
    <location>
        <begin position="99"/>
        <end position="120"/>
    </location>
</feature>
<dbReference type="PANTHER" id="PTHR34301">
    <property type="entry name" value="DNA-BINDING PROTEIN-RELATED"/>
    <property type="match status" value="1"/>
</dbReference>
<dbReference type="SMART" id="SM00382">
    <property type="entry name" value="AAA"/>
    <property type="match status" value="1"/>
</dbReference>
<dbReference type="Proteomes" id="UP000321523">
    <property type="component" value="Unassembled WGS sequence"/>
</dbReference>
<feature type="domain" description="AAA+ ATPase" evidence="2">
    <location>
        <begin position="190"/>
        <end position="393"/>
    </location>
</feature>
<organism evidence="3 4">
    <name type="scientific">Skermanella aerolata</name>
    <dbReference type="NCBI Taxonomy" id="393310"/>
    <lineage>
        <taxon>Bacteria</taxon>
        <taxon>Pseudomonadati</taxon>
        <taxon>Pseudomonadota</taxon>
        <taxon>Alphaproteobacteria</taxon>
        <taxon>Rhodospirillales</taxon>
        <taxon>Azospirillaceae</taxon>
        <taxon>Skermanella</taxon>
    </lineage>
</organism>
<proteinExistence type="predicted"/>
<dbReference type="PANTHER" id="PTHR34301:SF8">
    <property type="entry name" value="ATPASE DOMAIN-CONTAINING PROTEIN"/>
    <property type="match status" value="1"/>
</dbReference>
<feature type="region of interest" description="Disordered" evidence="1">
    <location>
        <begin position="1"/>
        <end position="87"/>
    </location>
</feature>
<protein>
    <recommendedName>
        <fullName evidence="2">AAA+ ATPase domain-containing protein</fullName>
    </recommendedName>
</protein>
<evidence type="ECO:0000256" key="1">
    <source>
        <dbReference type="SAM" id="MobiDB-lite"/>
    </source>
</evidence>
<feature type="compositionally biased region" description="Acidic residues" evidence="1">
    <location>
        <begin position="43"/>
        <end position="55"/>
    </location>
</feature>
<evidence type="ECO:0000259" key="2">
    <source>
        <dbReference type="SMART" id="SM00382"/>
    </source>
</evidence>
<dbReference type="Pfam" id="PF13401">
    <property type="entry name" value="AAA_22"/>
    <property type="match status" value="1"/>
</dbReference>
<dbReference type="AlphaFoldDB" id="A0A512DIH5"/>
<dbReference type="InterPro" id="IPR049945">
    <property type="entry name" value="AAA_22"/>
</dbReference>
<dbReference type="GO" id="GO:0016887">
    <property type="term" value="F:ATP hydrolysis activity"/>
    <property type="evidence" value="ECO:0007669"/>
    <property type="project" value="InterPro"/>
</dbReference>
<evidence type="ECO:0000313" key="4">
    <source>
        <dbReference type="Proteomes" id="UP000321523"/>
    </source>
</evidence>
<name>A0A512DIH5_9PROT</name>